<accession>E0S328</accession>
<evidence type="ECO:0000313" key="2">
    <source>
        <dbReference type="EMBL" id="ADL35810.1"/>
    </source>
</evidence>
<dbReference type="SUPFAM" id="SSF55729">
    <property type="entry name" value="Acyl-CoA N-acyltransferases (Nat)"/>
    <property type="match status" value="1"/>
</dbReference>
<dbReference type="Pfam" id="PF13302">
    <property type="entry name" value="Acetyltransf_3"/>
    <property type="match status" value="1"/>
</dbReference>
<dbReference type="RefSeq" id="WP_013282460.1">
    <property type="nucleotide sequence ID" value="NC_014388.1"/>
</dbReference>
<keyword evidence="3" id="KW-1185">Reference proteome</keyword>
<evidence type="ECO:0000313" key="3">
    <source>
        <dbReference type="Proteomes" id="UP000001299"/>
    </source>
</evidence>
<keyword evidence="2" id="KW-0808">Transferase</keyword>
<dbReference type="PANTHER" id="PTHR39173">
    <property type="entry name" value="ACETYLTRANSFERASE"/>
    <property type="match status" value="1"/>
</dbReference>
<dbReference type="EMBL" id="CP001811">
    <property type="protein sequence ID" value="ADL35810.1"/>
    <property type="molecule type" value="Genomic_DNA"/>
</dbReference>
<feature type="domain" description="N-acetyltransferase" evidence="1">
    <location>
        <begin position="18"/>
        <end position="175"/>
    </location>
</feature>
<dbReference type="STRING" id="515622.bpr_III122"/>
<protein>
    <submittedName>
        <fullName evidence="2">Acetyltransferase GNAT family</fullName>
    </submittedName>
</protein>
<dbReference type="InterPro" id="IPR016181">
    <property type="entry name" value="Acyl_CoA_acyltransferase"/>
</dbReference>
<dbReference type="AlphaFoldDB" id="E0S328"/>
<dbReference type="Proteomes" id="UP000001299">
    <property type="component" value="Chromosome 2"/>
</dbReference>
<dbReference type="InterPro" id="IPR000182">
    <property type="entry name" value="GNAT_dom"/>
</dbReference>
<evidence type="ECO:0000259" key="1">
    <source>
        <dbReference type="PROSITE" id="PS51186"/>
    </source>
</evidence>
<dbReference type="PROSITE" id="PS51186">
    <property type="entry name" value="GNAT"/>
    <property type="match status" value="1"/>
</dbReference>
<organism evidence="2 3">
    <name type="scientific">Butyrivibrio proteoclasticus (strain ATCC 51982 / DSM 14932 / B316)</name>
    <name type="common">Clostridium proteoclasticum</name>
    <dbReference type="NCBI Taxonomy" id="515622"/>
    <lineage>
        <taxon>Bacteria</taxon>
        <taxon>Bacillati</taxon>
        <taxon>Bacillota</taxon>
        <taxon>Clostridia</taxon>
        <taxon>Lachnospirales</taxon>
        <taxon>Lachnospiraceae</taxon>
        <taxon>Butyrivibrio</taxon>
    </lineage>
</organism>
<gene>
    <name evidence="2" type="ordered locus">bpr_III122</name>
</gene>
<dbReference type="Gene3D" id="3.40.630.30">
    <property type="match status" value="1"/>
</dbReference>
<dbReference type="eggNOG" id="COG3981">
    <property type="taxonomic scope" value="Bacteria"/>
</dbReference>
<dbReference type="PANTHER" id="PTHR39173:SF1">
    <property type="entry name" value="ACETYLTRANSFERASE"/>
    <property type="match status" value="1"/>
</dbReference>
<reference evidence="2 3" key="1">
    <citation type="journal article" date="2010" name="PLoS ONE">
        <title>The glycobiome of the rumen bacterium Butyrivibrio proteoclasticus B316(T) highlights adaptation to a polysaccharide-rich environment.</title>
        <authorList>
            <person name="Kelly W.J."/>
            <person name="Leahy S.C."/>
            <person name="Altermann E."/>
            <person name="Yeoman C.J."/>
            <person name="Dunne J.C."/>
            <person name="Kong Z."/>
            <person name="Pacheco D.M."/>
            <person name="Li D."/>
            <person name="Noel S.J."/>
            <person name="Moon C.D."/>
            <person name="Cookson A.L."/>
            <person name="Attwood G.T."/>
        </authorList>
    </citation>
    <scope>NUCLEOTIDE SEQUENCE [LARGE SCALE GENOMIC DNA]</scope>
    <source>
        <strain evidence="3">ATCC 51982 / DSM 14932 / B316</strain>
    </source>
</reference>
<name>E0S328_BUTPB</name>
<dbReference type="HOGENOM" id="CLU_113231_3_1_9"/>
<sequence length="175" mass="20067">MSLKLIKLTKSYEKQLGEMIDEWKKDQEKNHTNHSPWAIFKNDYHDFDYYLEHLELTNPRDGLVPDSTFFLLDDEKDRLLGAVNIRHYLNDGLLKSGGHIGDGIRPSERRKGYATKMIGLALEECKKLGIDRALICCDKNNIGSAKSIQNNGGVLENELVTDDGEIVQRYWISIK</sequence>
<dbReference type="CDD" id="cd04301">
    <property type="entry name" value="NAT_SF"/>
    <property type="match status" value="1"/>
</dbReference>
<dbReference type="GO" id="GO:0016747">
    <property type="term" value="F:acyltransferase activity, transferring groups other than amino-acyl groups"/>
    <property type="evidence" value="ECO:0007669"/>
    <property type="project" value="InterPro"/>
</dbReference>
<proteinExistence type="predicted"/>
<dbReference type="KEGG" id="bpb:bpr_III122"/>